<comment type="caution">
    <text evidence="1">The sequence shown here is derived from an EMBL/GenBank/DDBJ whole genome shotgun (WGS) entry which is preliminary data.</text>
</comment>
<name>A0A6G1EUR7_9ORYZ</name>
<gene>
    <name evidence="1" type="ORF">E2562_039431</name>
</gene>
<protein>
    <submittedName>
        <fullName evidence="1">Uncharacterized protein</fullName>
    </submittedName>
</protein>
<dbReference type="AlphaFoldDB" id="A0A6G1EUR7"/>
<keyword evidence="2" id="KW-1185">Reference proteome</keyword>
<evidence type="ECO:0000313" key="1">
    <source>
        <dbReference type="EMBL" id="KAF0928312.1"/>
    </source>
</evidence>
<reference evidence="1 2" key="1">
    <citation type="submission" date="2019-11" db="EMBL/GenBank/DDBJ databases">
        <title>Whole genome sequence of Oryza granulata.</title>
        <authorList>
            <person name="Li W."/>
        </authorList>
    </citation>
    <scope>NUCLEOTIDE SEQUENCE [LARGE SCALE GENOMIC DNA]</scope>
    <source>
        <strain evidence="2">cv. Menghai</strain>
        <tissue evidence="1">Leaf</tissue>
    </source>
</reference>
<evidence type="ECO:0000313" key="2">
    <source>
        <dbReference type="Proteomes" id="UP000479710"/>
    </source>
</evidence>
<proteinExistence type="predicted"/>
<accession>A0A6G1EUR7</accession>
<sequence>MVPPVAEEVVLGFVDGGGVGLPGALELLEVWVAQVVIPSKVLHWCREMTRAKRGAELRDGAGVRLWARGSSTEAVEEVALRALALSDCGWPVNGGVHGCA</sequence>
<dbReference type="Proteomes" id="UP000479710">
    <property type="component" value="Unassembled WGS sequence"/>
</dbReference>
<dbReference type="EMBL" id="SPHZ02000003">
    <property type="protein sequence ID" value="KAF0928312.1"/>
    <property type="molecule type" value="Genomic_DNA"/>
</dbReference>
<organism evidence="1 2">
    <name type="scientific">Oryza meyeriana var. granulata</name>
    <dbReference type="NCBI Taxonomy" id="110450"/>
    <lineage>
        <taxon>Eukaryota</taxon>
        <taxon>Viridiplantae</taxon>
        <taxon>Streptophyta</taxon>
        <taxon>Embryophyta</taxon>
        <taxon>Tracheophyta</taxon>
        <taxon>Spermatophyta</taxon>
        <taxon>Magnoliopsida</taxon>
        <taxon>Liliopsida</taxon>
        <taxon>Poales</taxon>
        <taxon>Poaceae</taxon>
        <taxon>BOP clade</taxon>
        <taxon>Oryzoideae</taxon>
        <taxon>Oryzeae</taxon>
        <taxon>Oryzinae</taxon>
        <taxon>Oryza</taxon>
        <taxon>Oryza meyeriana</taxon>
    </lineage>
</organism>